<dbReference type="InterPro" id="IPR001902">
    <property type="entry name" value="SLC26A/SulP_fam"/>
</dbReference>
<dbReference type="GO" id="GO:0016020">
    <property type="term" value="C:membrane"/>
    <property type="evidence" value="ECO:0007669"/>
    <property type="project" value="UniProtKB-SubCell"/>
</dbReference>
<feature type="transmembrane region" description="Helical" evidence="5">
    <location>
        <begin position="239"/>
        <end position="261"/>
    </location>
</feature>
<reference evidence="7" key="2">
    <citation type="journal article" date="2021" name="PeerJ">
        <title>Extensive microbial diversity within the chicken gut microbiome revealed by metagenomics and culture.</title>
        <authorList>
            <person name="Gilroy R."/>
            <person name="Ravi A."/>
            <person name="Getino M."/>
            <person name="Pursley I."/>
            <person name="Horton D.L."/>
            <person name="Alikhan N.F."/>
            <person name="Baker D."/>
            <person name="Gharbi K."/>
            <person name="Hall N."/>
            <person name="Watson M."/>
            <person name="Adriaenssens E.M."/>
            <person name="Foster-Nyarko E."/>
            <person name="Jarju S."/>
            <person name="Secka A."/>
            <person name="Antonio M."/>
            <person name="Oren A."/>
            <person name="Chaudhuri R.R."/>
            <person name="La Ragione R."/>
            <person name="Hildebrand F."/>
            <person name="Pallen M.J."/>
        </authorList>
    </citation>
    <scope>NUCLEOTIDE SEQUENCE</scope>
    <source>
        <strain evidence="7">CHK152-2871</strain>
    </source>
</reference>
<dbReference type="GO" id="GO:0055085">
    <property type="term" value="P:transmembrane transport"/>
    <property type="evidence" value="ECO:0007669"/>
    <property type="project" value="InterPro"/>
</dbReference>
<evidence type="ECO:0000256" key="2">
    <source>
        <dbReference type="ARBA" id="ARBA00022692"/>
    </source>
</evidence>
<accession>A0A9D1FHV0</accession>
<evidence type="ECO:0000256" key="5">
    <source>
        <dbReference type="SAM" id="Phobius"/>
    </source>
</evidence>
<dbReference type="PANTHER" id="PTHR11814">
    <property type="entry name" value="SULFATE TRANSPORTER"/>
    <property type="match status" value="1"/>
</dbReference>
<feature type="transmembrane region" description="Helical" evidence="5">
    <location>
        <begin position="165"/>
        <end position="185"/>
    </location>
</feature>
<dbReference type="AlphaFoldDB" id="A0A9D1FHV0"/>
<feature type="transmembrane region" description="Helical" evidence="5">
    <location>
        <begin position="83"/>
        <end position="106"/>
    </location>
</feature>
<feature type="transmembrane region" description="Helical" evidence="5">
    <location>
        <begin position="375"/>
        <end position="402"/>
    </location>
</feature>
<gene>
    <name evidence="7" type="ORF">IAA86_00410</name>
</gene>
<reference evidence="7" key="1">
    <citation type="submission" date="2020-10" db="EMBL/GenBank/DDBJ databases">
        <authorList>
            <person name="Gilroy R."/>
        </authorList>
    </citation>
    <scope>NUCLEOTIDE SEQUENCE</scope>
    <source>
        <strain evidence="7">CHK152-2871</strain>
    </source>
</reference>
<organism evidence="7 8">
    <name type="scientific">Candidatus Galligastranaerophilus intestinavium</name>
    <dbReference type="NCBI Taxonomy" id="2840836"/>
    <lineage>
        <taxon>Bacteria</taxon>
        <taxon>Candidatus Galligastranaerophilus</taxon>
    </lineage>
</organism>
<evidence type="ECO:0000256" key="3">
    <source>
        <dbReference type="ARBA" id="ARBA00022989"/>
    </source>
</evidence>
<dbReference type="EMBL" id="DVJQ01000002">
    <property type="protein sequence ID" value="HIS73465.1"/>
    <property type="molecule type" value="Genomic_DNA"/>
</dbReference>
<evidence type="ECO:0000256" key="1">
    <source>
        <dbReference type="ARBA" id="ARBA00004141"/>
    </source>
</evidence>
<feature type="domain" description="SLC26A/SulP transporter" evidence="6">
    <location>
        <begin position="7"/>
        <end position="380"/>
    </location>
</feature>
<evidence type="ECO:0000256" key="4">
    <source>
        <dbReference type="ARBA" id="ARBA00023136"/>
    </source>
</evidence>
<dbReference type="Proteomes" id="UP000886865">
    <property type="component" value="Unassembled WGS sequence"/>
</dbReference>
<dbReference type="InterPro" id="IPR011547">
    <property type="entry name" value="SLC26A/SulP_dom"/>
</dbReference>
<feature type="transmembrane region" description="Helical" evidence="5">
    <location>
        <begin position="112"/>
        <end position="130"/>
    </location>
</feature>
<keyword evidence="4 5" id="KW-0472">Membrane</keyword>
<dbReference type="Pfam" id="PF00916">
    <property type="entry name" value="Sulfate_transp"/>
    <property type="match status" value="1"/>
</dbReference>
<evidence type="ECO:0000313" key="8">
    <source>
        <dbReference type="Proteomes" id="UP000886865"/>
    </source>
</evidence>
<comment type="caution">
    <text evidence="7">The sequence shown here is derived from an EMBL/GenBank/DDBJ whole genome shotgun (WGS) entry which is preliminary data.</text>
</comment>
<proteinExistence type="predicted"/>
<comment type="subcellular location">
    <subcellularLocation>
        <location evidence="1">Membrane</location>
        <topology evidence="1">Multi-pass membrane protein</topology>
    </subcellularLocation>
</comment>
<keyword evidence="3 5" id="KW-1133">Transmembrane helix</keyword>
<sequence>MINFAPFKKDFGASVIIFLIALPLAIGISIACGLNIYSGIVSAIIGGIVVGALSGNSLQVSGPAAGLILVVVDIIQTQGVEKLFLIIFLAGLVQIVFGLLSLGNWFRAITPAIIQGMLAGIGISIFLSQFHIMLDSKASGTFLANISDLWSIIYNSVLPFDFSRHHMACFIGFLTILLIILWDMYAHKKLKAIPSALIAVIVSSCVANLLNLDINYINVGQNFWSEFYFLDFPLALEGARWANVGVAVLVVTFIASAETLLTSNAIDKMCEHSKTNYNKEIIAQGVGNSLSGLFGALPVTGVIVRSAANIDAGAKTRLSAILHGVWVLIFVSLFPKILNYIPISALAAILVYTGYKLVDVNAAKYLFKVSRGEFTIYLITLFAILFTNLFEGIVLGFLAALVKNAYKIMRVNLKIIENKEDDSVLVMLCGNVTFLQLPSLIAAFEKIEGVKNVTICAQRLYFMDHAGIDFINSWEKKRQKSDLKTKIDWSKIRRTYPNFDWRKFHKDSGKMGH</sequence>
<name>A0A9D1FHV0_9BACT</name>
<feature type="transmembrane region" description="Helical" evidence="5">
    <location>
        <begin position="197"/>
        <end position="219"/>
    </location>
</feature>
<feature type="transmembrane region" description="Helical" evidence="5">
    <location>
        <begin position="43"/>
        <end position="71"/>
    </location>
</feature>
<evidence type="ECO:0000313" key="7">
    <source>
        <dbReference type="EMBL" id="HIS73465.1"/>
    </source>
</evidence>
<keyword evidence="2 5" id="KW-0812">Transmembrane</keyword>
<evidence type="ECO:0000259" key="6">
    <source>
        <dbReference type="Pfam" id="PF00916"/>
    </source>
</evidence>
<protein>
    <submittedName>
        <fullName evidence="7">SulP family inorganic anion transporter</fullName>
    </submittedName>
</protein>
<feature type="transmembrane region" description="Helical" evidence="5">
    <location>
        <begin position="12"/>
        <end position="37"/>
    </location>
</feature>
<feature type="transmembrane region" description="Helical" evidence="5">
    <location>
        <begin position="325"/>
        <end position="355"/>
    </location>
</feature>